<dbReference type="AlphaFoldDB" id="A0A653D9F1"/>
<name>A0A653D9F1_CALMS</name>
<evidence type="ECO:0000256" key="1">
    <source>
        <dbReference type="SAM" id="MobiDB-lite"/>
    </source>
</evidence>
<sequence>SLVSLANRHQHRQSESESVRGFVNSNSKKSESIPLIPITVSFLWNDSFGIDSPLLHVAIAMFIKM</sequence>
<proteinExistence type="predicted"/>
<protein>
    <submittedName>
        <fullName evidence="2">Uncharacterized protein</fullName>
    </submittedName>
</protein>
<dbReference type="Proteomes" id="UP000410492">
    <property type="component" value="Unassembled WGS sequence"/>
</dbReference>
<evidence type="ECO:0000313" key="3">
    <source>
        <dbReference type="Proteomes" id="UP000410492"/>
    </source>
</evidence>
<organism evidence="2 3">
    <name type="scientific">Callosobruchus maculatus</name>
    <name type="common">Southern cowpea weevil</name>
    <name type="synonym">Pulse bruchid</name>
    <dbReference type="NCBI Taxonomy" id="64391"/>
    <lineage>
        <taxon>Eukaryota</taxon>
        <taxon>Metazoa</taxon>
        <taxon>Ecdysozoa</taxon>
        <taxon>Arthropoda</taxon>
        <taxon>Hexapoda</taxon>
        <taxon>Insecta</taxon>
        <taxon>Pterygota</taxon>
        <taxon>Neoptera</taxon>
        <taxon>Endopterygota</taxon>
        <taxon>Coleoptera</taxon>
        <taxon>Polyphaga</taxon>
        <taxon>Cucujiformia</taxon>
        <taxon>Chrysomeloidea</taxon>
        <taxon>Chrysomelidae</taxon>
        <taxon>Bruchinae</taxon>
        <taxon>Bruchini</taxon>
        <taxon>Callosobruchus</taxon>
    </lineage>
</organism>
<evidence type="ECO:0000313" key="2">
    <source>
        <dbReference type="EMBL" id="VEN56789.1"/>
    </source>
</evidence>
<gene>
    <name evidence="2" type="ORF">CALMAC_LOCUS15591</name>
</gene>
<reference evidence="2 3" key="1">
    <citation type="submission" date="2019-01" db="EMBL/GenBank/DDBJ databases">
        <authorList>
            <person name="Sayadi A."/>
        </authorList>
    </citation>
    <scope>NUCLEOTIDE SEQUENCE [LARGE SCALE GENOMIC DNA]</scope>
</reference>
<feature type="non-terminal residue" evidence="2">
    <location>
        <position position="1"/>
    </location>
</feature>
<feature type="region of interest" description="Disordered" evidence="1">
    <location>
        <begin position="1"/>
        <end position="23"/>
    </location>
</feature>
<dbReference type="EMBL" id="CAACVG010010848">
    <property type="protein sequence ID" value="VEN56789.1"/>
    <property type="molecule type" value="Genomic_DNA"/>
</dbReference>
<keyword evidence="3" id="KW-1185">Reference proteome</keyword>
<accession>A0A653D9F1</accession>